<dbReference type="Pfam" id="PF12955">
    <property type="entry name" value="Vps3844_C"/>
    <property type="match status" value="1"/>
</dbReference>
<dbReference type="PANTHER" id="PTHR36853">
    <property type="entry name" value="EXPRESSED PROTEIN"/>
    <property type="match status" value="1"/>
</dbReference>
<evidence type="ECO:0000256" key="2">
    <source>
        <dbReference type="SAM" id="Phobius"/>
    </source>
</evidence>
<evidence type="ECO:0000313" key="5">
    <source>
        <dbReference type="EnsemblFungi" id="PTTG_01357-t43_1-p1"/>
    </source>
</evidence>
<accession>A0A180GBG5</accession>
<evidence type="ECO:0000259" key="3">
    <source>
        <dbReference type="Pfam" id="PF12955"/>
    </source>
</evidence>
<sequence length="499" mass="54233">MFRQPITPLERKLTSHEKPTRSQEPPTMTPSSLLVLAGLLLSTSLANGQLAATLFLDEPGRGAADQPQPSAQLSTSELNAILSHKLNISQFENLPASLHPTTQKSQLVLGNPHSDLPLSGDHPSASATPKLFIALYGNDGQTILPAEFLARSLRFSVPNPPETLSFDALISVYIGRIIDSLHLPIDSIPGVKDFIQAYHDGMGLPLAQNLLDWAADWPDSIPSWTRWAADLSQSSKNFPESIEPETKFSQAIKEYGTLDGPAYQIMDDLKTLDKYLQNGTPGPITFMRLAGLQEVRRRYGESSIQYRTSITAIQGLLRAVIEAGGVSGKETIVIGIPGQLVHARLGKRTELSILSPFKTSEQSFVRRELIDRRRSIFGSQSIPIIPSSRKCFPTKTECQSASDACNGHGQCVQGQKTSGGKCFVCACEKSRDVKTGKVTYWSGDTCQKQDISSGFVLLVGSAFLLIVLFALAIRLLASVGSENLPQQLASINGHSKKID</sequence>
<dbReference type="EMBL" id="ADAS02000114">
    <property type="protein sequence ID" value="OAV89934.1"/>
    <property type="molecule type" value="Genomic_DNA"/>
</dbReference>
<dbReference type="EnsemblFungi" id="PTTG_01357-t43_1">
    <property type="protein sequence ID" value="PTTG_01357-t43_1-p1"/>
    <property type="gene ID" value="PTTG_01357"/>
</dbReference>
<dbReference type="InterPro" id="IPR024382">
    <property type="entry name" value="Vps3844_C"/>
</dbReference>
<dbReference type="GO" id="GO:0005783">
    <property type="term" value="C:endoplasmic reticulum"/>
    <property type="evidence" value="ECO:0007669"/>
    <property type="project" value="TreeGrafter"/>
</dbReference>
<name>A0A180GBG5_PUCT1</name>
<reference evidence="5 6" key="3">
    <citation type="journal article" date="2017" name="G3 (Bethesda)">
        <title>Comparative analysis highlights variable genome content of wheat rusts and divergence of the mating loci.</title>
        <authorList>
            <person name="Cuomo C.A."/>
            <person name="Bakkeren G."/>
            <person name="Khalil H.B."/>
            <person name="Panwar V."/>
            <person name="Joly D."/>
            <person name="Linning R."/>
            <person name="Sakthikumar S."/>
            <person name="Song X."/>
            <person name="Adiconis X."/>
            <person name="Fan L."/>
            <person name="Goldberg J.M."/>
            <person name="Levin J.Z."/>
            <person name="Young S."/>
            <person name="Zeng Q."/>
            <person name="Anikster Y."/>
            <person name="Bruce M."/>
            <person name="Wang M."/>
            <person name="Yin C."/>
            <person name="McCallum B."/>
            <person name="Szabo L.J."/>
            <person name="Hulbert S."/>
            <person name="Chen X."/>
            <person name="Fellers J.P."/>
        </authorList>
    </citation>
    <scope>NUCLEOTIDE SEQUENCE</scope>
    <source>
        <strain evidence="5">isolate 1-1 / race 1 (BBBD)</strain>
        <strain evidence="6">Isolate 1-1 / race 1 (BBBD)</strain>
    </source>
</reference>
<dbReference type="PANTHER" id="PTHR36853:SF1">
    <property type="entry name" value="DUF3844 DOMAIN-CONTAINING PROTEIN"/>
    <property type="match status" value="1"/>
</dbReference>
<dbReference type="AlphaFoldDB" id="A0A180GBG5"/>
<feature type="domain" description="Vacuolar sorting protein Vps3844 C-terminal" evidence="3">
    <location>
        <begin position="391"/>
        <end position="489"/>
    </location>
</feature>
<feature type="region of interest" description="Disordered" evidence="1">
    <location>
        <begin position="1"/>
        <end position="29"/>
    </location>
</feature>
<dbReference type="Proteomes" id="UP000005240">
    <property type="component" value="Unassembled WGS sequence"/>
</dbReference>
<dbReference type="OrthoDB" id="5583277at2759"/>
<keyword evidence="2" id="KW-1133">Transmembrane helix</keyword>
<dbReference type="VEuPathDB" id="FungiDB:PTTG_01357"/>
<keyword evidence="2" id="KW-0812">Transmembrane</keyword>
<keyword evidence="2" id="KW-0472">Membrane</keyword>
<gene>
    <name evidence="4" type="ORF">PTTG_01357</name>
</gene>
<feature type="compositionally biased region" description="Basic and acidic residues" evidence="1">
    <location>
        <begin position="9"/>
        <end position="21"/>
    </location>
</feature>
<reference evidence="4" key="2">
    <citation type="submission" date="2016-05" db="EMBL/GenBank/DDBJ databases">
        <title>Comparative analysis highlights variable genome content of wheat rusts and divergence of the mating loci.</title>
        <authorList>
            <person name="Cuomo C.A."/>
            <person name="Bakkeren G."/>
            <person name="Szabo L."/>
            <person name="Khalil H."/>
            <person name="Joly D."/>
            <person name="Goldberg J."/>
            <person name="Young S."/>
            <person name="Zeng Q."/>
            <person name="Fellers J."/>
        </authorList>
    </citation>
    <scope>NUCLEOTIDE SEQUENCE [LARGE SCALE GENOMIC DNA]</scope>
    <source>
        <strain evidence="4">1-1 BBBD Race 1</strain>
    </source>
</reference>
<evidence type="ECO:0000313" key="6">
    <source>
        <dbReference type="Proteomes" id="UP000005240"/>
    </source>
</evidence>
<organism evidence="4">
    <name type="scientific">Puccinia triticina (isolate 1-1 / race 1 (BBBD))</name>
    <name type="common">Brown leaf rust fungus</name>
    <dbReference type="NCBI Taxonomy" id="630390"/>
    <lineage>
        <taxon>Eukaryota</taxon>
        <taxon>Fungi</taxon>
        <taxon>Dikarya</taxon>
        <taxon>Basidiomycota</taxon>
        <taxon>Pucciniomycotina</taxon>
        <taxon>Pucciniomycetes</taxon>
        <taxon>Pucciniales</taxon>
        <taxon>Pucciniaceae</taxon>
        <taxon>Puccinia</taxon>
    </lineage>
</organism>
<reference evidence="5" key="4">
    <citation type="submission" date="2025-05" db="UniProtKB">
        <authorList>
            <consortium name="EnsemblFungi"/>
        </authorList>
    </citation>
    <scope>IDENTIFICATION</scope>
    <source>
        <strain evidence="5">isolate 1-1 / race 1 (BBBD)</strain>
    </source>
</reference>
<keyword evidence="6" id="KW-1185">Reference proteome</keyword>
<dbReference type="InterPro" id="IPR053065">
    <property type="entry name" value="Archenteron_Induction-Rel"/>
</dbReference>
<protein>
    <submittedName>
        <fullName evidence="5">DUF3844 domain-containing protein</fullName>
    </submittedName>
</protein>
<reference evidence="4" key="1">
    <citation type="submission" date="2009-11" db="EMBL/GenBank/DDBJ databases">
        <authorList>
            <consortium name="The Broad Institute Genome Sequencing Platform"/>
            <person name="Ward D."/>
            <person name="Feldgarden M."/>
            <person name="Earl A."/>
            <person name="Young S.K."/>
            <person name="Zeng Q."/>
            <person name="Koehrsen M."/>
            <person name="Alvarado L."/>
            <person name="Berlin A."/>
            <person name="Bochicchio J."/>
            <person name="Borenstein D."/>
            <person name="Chapman S.B."/>
            <person name="Chen Z."/>
            <person name="Engels R."/>
            <person name="Freedman E."/>
            <person name="Gellesch M."/>
            <person name="Goldberg J."/>
            <person name="Griggs A."/>
            <person name="Gujja S."/>
            <person name="Heilman E."/>
            <person name="Heiman D."/>
            <person name="Hepburn T."/>
            <person name="Howarth C."/>
            <person name="Jen D."/>
            <person name="Larson L."/>
            <person name="Lewis B."/>
            <person name="Mehta T."/>
            <person name="Park D."/>
            <person name="Pearson M."/>
            <person name="Roberts A."/>
            <person name="Saif S."/>
            <person name="Shea T."/>
            <person name="Shenoy N."/>
            <person name="Sisk P."/>
            <person name="Stolte C."/>
            <person name="Sykes S."/>
            <person name="Thomson T."/>
            <person name="Walk T."/>
            <person name="White J."/>
            <person name="Yandava C."/>
            <person name="Izard J."/>
            <person name="Baranova O.V."/>
            <person name="Blanton J.M."/>
            <person name="Tanner A.C."/>
            <person name="Dewhirst F.E."/>
            <person name="Haas B."/>
            <person name="Nusbaum C."/>
            <person name="Birren B."/>
        </authorList>
    </citation>
    <scope>NUCLEOTIDE SEQUENCE [LARGE SCALE GENOMIC DNA]</scope>
    <source>
        <strain evidence="4">1-1 BBBD Race 1</strain>
    </source>
</reference>
<evidence type="ECO:0000256" key="1">
    <source>
        <dbReference type="SAM" id="MobiDB-lite"/>
    </source>
</evidence>
<evidence type="ECO:0000313" key="4">
    <source>
        <dbReference type="EMBL" id="OAV89934.1"/>
    </source>
</evidence>
<proteinExistence type="predicted"/>
<dbReference type="STRING" id="630390.A0A180GBG5"/>
<feature type="transmembrane region" description="Helical" evidence="2">
    <location>
        <begin position="455"/>
        <end position="477"/>
    </location>
</feature>